<dbReference type="AlphaFoldDB" id="A0A8J5CM44"/>
<dbReference type="Proteomes" id="UP000770661">
    <property type="component" value="Unassembled WGS sequence"/>
</dbReference>
<feature type="region of interest" description="Disordered" evidence="1">
    <location>
        <begin position="159"/>
        <end position="179"/>
    </location>
</feature>
<organism evidence="2 3">
    <name type="scientific">Chionoecetes opilio</name>
    <name type="common">Atlantic snow crab</name>
    <name type="synonym">Cancer opilio</name>
    <dbReference type="NCBI Taxonomy" id="41210"/>
    <lineage>
        <taxon>Eukaryota</taxon>
        <taxon>Metazoa</taxon>
        <taxon>Ecdysozoa</taxon>
        <taxon>Arthropoda</taxon>
        <taxon>Crustacea</taxon>
        <taxon>Multicrustacea</taxon>
        <taxon>Malacostraca</taxon>
        <taxon>Eumalacostraca</taxon>
        <taxon>Eucarida</taxon>
        <taxon>Decapoda</taxon>
        <taxon>Pleocyemata</taxon>
        <taxon>Brachyura</taxon>
        <taxon>Eubrachyura</taxon>
        <taxon>Majoidea</taxon>
        <taxon>Majidae</taxon>
        <taxon>Chionoecetes</taxon>
    </lineage>
</organism>
<accession>A0A8J5CM44</accession>
<name>A0A8J5CM44_CHIOP</name>
<evidence type="ECO:0000313" key="3">
    <source>
        <dbReference type="Proteomes" id="UP000770661"/>
    </source>
</evidence>
<evidence type="ECO:0000256" key="1">
    <source>
        <dbReference type="SAM" id="MobiDB-lite"/>
    </source>
</evidence>
<reference evidence="2" key="1">
    <citation type="submission" date="2020-07" db="EMBL/GenBank/DDBJ databases">
        <title>The High-quality genome of the commercially important snow crab, Chionoecetes opilio.</title>
        <authorList>
            <person name="Jeong J.-H."/>
            <person name="Ryu S."/>
        </authorList>
    </citation>
    <scope>NUCLEOTIDE SEQUENCE</scope>
    <source>
        <strain evidence="2">MADBK_172401_WGS</strain>
        <tissue evidence="2">Digestive gland</tissue>
    </source>
</reference>
<sequence>MCCTSGKDGLCTGKGLSRRDSTGMPSAVVPGDRARKPQSDIWANAVTVASPRDSTGNSTRYRMGRGVASEACWAVGVAQEGRWGREAARGAEEAGTAPSRERKDGGWWTSASVVKWGEFLATQVGSPGEAGEYEPPAGAMGAAGWRGDRPWRLSLGERAARKGGEGGRGSRGGSSSSVRSNLTYRLTVIMPRKYVRKSDKQMDRTDLESCL</sequence>
<feature type="region of interest" description="Disordered" evidence="1">
    <location>
        <begin position="85"/>
        <end position="105"/>
    </location>
</feature>
<keyword evidence="3" id="KW-1185">Reference proteome</keyword>
<dbReference type="EMBL" id="JACEEZ010005571">
    <property type="protein sequence ID" value="KAG0725538.1"/>
    <property type="molecule type" value="Genomic_DNA"/>
</dbReference>
<protein>
    <submittedName>
        <fullName evidence="2">Uncharacterized protein</fullName>
    </submittedName>
</protein>
<proteinExistence type="predicted"/>
<feature type="region of interest" description="Disordered" evidence="1">
    <location>
        <begin position="14"/>
        <end position="35"/>
    </location>
</feature>
<comment type="caution">
    <text evidence="2">The sequence shown here is derived from an EMBL/GenBank/DDBJ whole genome shotgun (WGS) entry which is preliminary data.</text>
</comment>
<gene>
    <name evidence="2" type="ORF">GWK47_004664</name>
</gene>
<evidence type="ECO:0000313" key="2">
    <source>
        <dbReference type="EMBL" id="KAG0725538.1"/>
    </source>
</evidence>